<dbReference type="InterPro" id="IPR036960">
    <property type="entry name" value="T-box_sf"/>
</dbReference>
<dbReference type="EMBL" id="JAUCMX010000001">
    <property type="protein sequence ID" value="KAK3556537.1"/>
    <property type="molecule type" value="Genomic_DNA"/>
</dbReference>
<sequence length="287" mass="31179">MQCWQQRGSREREPALNEIIAVIMLNSLHKYKPQIHIVRVGGSHRMVTNISFTDTQFIAVTAYQNEEITALKIKYNPFAKAFLDAKERSHPKNFLEPPPENQHVGIPHCGWYISNPDSFCSSGSSNFPYAGGLPLTPHHGYKHYSSLQGHRATPYPPPYLHHHHHHHHHRGHNSGALQVFSGHETWTGVSPPGPAAMLSVPSGTNSPGVSSQYPCLWTVSGCGVSSTPPGGTVSSTQCQEERPDAGSTSASPCSLLQGQGPTSTDVSEQANHNRVGGASWSGSTHSF</sequence>
<dbReference type="SMART" id="SM00425">
    <property type="entry name" value="TBOX"/>
    <property type="match status" value="1"/>
</dbReference>
<evidence type="ECO:0000256" key="1">
    <source>
        <dbReference type="ARBA" id="ARBA00023015"/>
    </source>
</evidence>
<dbReference type="GO" id="GO:0000785">
    <property type="term" value="C:chromatin"/>
    <property type="evidence" value="ECO:0007669"/>
    <property type="project" value="TreeGrafter"/>
</dbReference>
<dbReference type="GO" id="GO:0001708">
    <property type="term" value="P:cell fate specification"/>
    <property type="evidence" value="ECO:0007669"/>
    <property type="project" value="TreeGrafter"/>
</dbReference>
<protein>
    <recommendedName>
        <fullName evidence="7">T-box domain-containing protein</fullName>
    </recommendedName>
</protein>
<dbReference type="InterPro" id="IPR001699">
    <property type="entry name" value="TF_T-box"/>
</dbReference>
<evidence type="ECO:0000256" key="6">
    <source>
        <dbReference type="SAM" id="MobiDB-lite"/>
    </source>
</evidence>
<dbReference type="PRINTS" id="PR00938">
    <property type="entry name" value="BRACHYURY"/>
</dbReference>
<feature type="domain" description="T-box" evidence="7">
    <location>
        <begin position="23"/>
        <end position="84"/>
    </location>
</feature>
<evidence type="ECO:0000256" key="5">
    <source>
        <dbReference type="PROSITE-ProRule" id="PRU00201"/>
    </source>
</evidence>
<gene>
    <name evidence="8" type="ORF">QTP70_009209</name>
</gene>
<keyword evidence="9" id="KW-1185">Reference proteome</keyword>
<feature type="region of interest" description="Disordered" evidence="6">
    <location>
        <begin position="226"/>
        <end position="287"/>
    </location>
</feature>
<feature type="compositionally biased region" description="Basic residues" evidence="6">
    <location>
        <begin position="160"/>
        <end position="172"/>
    </location>
</feature>
<comment type="caution">
    <text evidence="8">The sequence shown here is derived from an EMBL/GenBank/DDBJ whole genome shotgun (WGS) entry which is preliminary data.</text>
</comment>
<dbReference type="Proteomes" id="UP001274896">
    <property type="component" value="Unassembled WGS sequence"/>
</dbReference>
<comment type="caution">
    <text evidence="5">Lacks conserved residue(s) required for the propagation of feature annotation.</text>
</comment>
<dbReference type="InterPro" id="IPR046360">
    <property type="entry name" value="T-box_DNA-bd"/>
</dbReference>
<dbReference type="SUPFAM" id="SSF49417">
    <property type="entry name" value="p53-like transcription factors"/>
    <property type="match status" value="1"/>
</dbReference>
<evidence type="ECO:0000313" key="9">
    <source>
        <dbReference type="Proteomes" id="UP001274896"/>
    </source>
</evidence>
<comment type="subcellular location">
    <subcellularLocation>
        <location evidence="5">Nucleus</location>
    </subcellularLocation>
</comment>
<dbReference type="GO" id="GO:0000978">
    <property type="term" value="F:RNA polymerase II cis-regulatory region sequence-specific DNA binding"/>
    <property type="evidence" value="ECO:0007669"/>
    <property type="project" value="InterPro"/>
</dbReference>
<reference evidence="8" key="1">
    <citation type="submission" date="2023-06" db="EMBL/GenBank/DDBJ databases">
        <title>Male Hemibagrus guttatus genome.</title>
        <authorList>
            <person name="Bian C."/>
        </authorList>
    </citation>
    <scope>NUCLEOTIDE SEQUENCE</scope>
    <source>
        <strain evidence="8">Male_cb2023</strain>
        <tissue evidence="8">Muscle</tissue>
    </source>
</reference>
<feature type="compositionally biased region" description="Low complexity" evidence="6">
    <location>
        <begin position="226"/>
        <end position="236"/>
    </location>
</feature>
<dbReference type="GO" id="GO:0000981">
    <property type="term" value="F:DNA-binding transcription factor activity, RNA polymerase II-specific"/>
    <property type="evidence" value="ECO:0007669"/>
    <property type="project" value="TreeGrafter"/>
</dbReference>
<dbReference type="Gene3D" id="2.60.40.820">
    <property type="entry name" value="Transcription factor, T-box"/>
    <property type="match status" value="1"/>
</dbReference>
<evidence type="ECO:0000259" key="7">
    <source>
        <dbReference type="PROSITE" id="PS50252"/>
    </source>
</evidence>
<keyword evidence="4 5" id="KW-0539">Nucleus</keyword>
<dbReference type="Pfam" id="PF00907">
    <property type="entry name" value="T-box"/>
    <property type="match status" value="1"/>
</dbReference>
<feature type="compositionally biased region" description="Polar residues" evidence="6">
    <location>
        <begin position="246"/>
        <end position="272"/>
    </location>
</feature>
<evidence type="ECO:0000256" key="4">
    <source>
        <dbReference type="ARBA" id="ARBA00023242"/>
    </source>
</evidence>
<dbReference type="GO" id="GO:0045893">
    <property type="term" value="P:positive regulation of DNA-templated transcription"/>
    <property type="evidence" value="ECO:0007669"/>
    <property type="project" value="InterPro"/>
</dbReference>
<evidence type="ECO:0000256" key="2">
    <source>
        <dbReference type="ARBA" id="ARBA00023125"/>
    </source>
</evidence>
<keyword evidence="1" id="KW-0805">Transcription regulation</keyword>
<dbReference type="GO" id="GO:0060429">
    <property type="term" value="P:epithelium development"/>
    <property type="evidence" value="ECO:0007669"/>
    <property type="project" value="UniProtKB-ARBA"/>
</dbReference>
<feature type="region of interest" description="Disordered" evidence="6">
    <location>
        <begin position="152"/>
        <end position="175"/>
    </location>
</feature>
<dbReference type="PANTHER" id="PTHR11267:SF114">
    <property type="entry name" value="T-BOX TRANSCRIPTION FACTOR TBX19"/>
    <property type="match status" value="1"/>
</dbReference>
<dbReference type="InterPro" id="IPR002070">
    <property type="entry name" value="TF_Brachyury"/>
</dbReference>
<evidence type="ECO:0000256" key="3">
    <source>
        <dbReference type="ARBA" id="ARBA00023163"/>
    </source>
</evidence>
<dbReference type="GO" id="GO:0005634">
    <property type="term" value="C:nucleus"/>
    <property type="evidence" value="ECO:0007669"/>
    <property type="project" value="UniProtKB-SubCell"/>
</dbReference>
<dbReference type="GO" id="GO:0001707">
    <property type="term" value="P:mesoderm formation"/>
    <property type="evidence" value="ECO:0007669"/>
    <property type="project" value="TreeGrafter"/>
</dbReference>
<dbReference type="GO" id="GO:0003007">
    <property type="term" value="P:heart morphogenesis"/>
    <property type="evidence" value="ECO:0007669"/>
    <property type="project" value="TreeGrafter"/>
</dbReference>
<accession>A0AAE0VFA4</accession>
<dbReference type="AlphaFoldDB" id="A0AAE0VFA4"/>
<organism evidence="8 9">
    <name type="scientific">Hemibagrus guttatus</name>
    <dbReference type="NCBI Taxonomy" id="175788"/>
    <lineage>
        <taxon>Eukaryota</taxon>
        <taxon>Metazoa</taxon>
        <taxon>Chordata</taxon>
        <taxon>Craniata</taxon>
        <taxon>Vertebrata</taxon>
        <taxon>Euteleostomi</taxon>
        <taxon>Actinopterygii</taxon>
        <taxon>Neopterygii</taxon>
        <taxon>Teleostei</taxon>
        <taxon>Ostariophysi</taxon>
        <taxon>Siluriformes</taxon>
        <taxon>Bagridae</taxon>
        <taxon>Hemibagrus</taxon>
    </lineage>
</organism>
<keyword evidence="2 5" id="KW-0238">DNA-binding</keyword>
<keyword evidence="3" id="KW-0804">Transcription</keyword>
<dbReference type="PROSITE" id="PS50252">
    <property type="entry name" value="TBOX_3"/>
    <property type="match status" value="1"/>
</dbReference>
<name>A0AAE0VFA4_9TELE</name>
<evidence type="ECO:0000313" key="8">
    <source>
        <dbReference type="EMBL" id="KAK3556537.1"/>
    </source>
</evidence>
<dbReference type="PRINTS" id="PR00937">
    <property type="entry name" value="TBOX"/>
</dbReference>
<dbReference type="PANTHER" id="PTHR11267">
    <property type="entry name" value="T-BOX PROTEIN-RELATED"/>
    <property type="match status" value="1"/>
</dbReference>
<dbReference type="InterPro" id="IPR008967">
    <property type="entry name" value="p53-like_TF_DNA-bd_sf"/>
</dbReference>
<proteinExistence type="predicted"/>